<comment type="subcellular location">
    <subcellularLocation>
        <location evidence="1">Cell membrane</location>
        <topology evidence="1">Multi-pass membrane protein</topology>
    </subcellularLocation>
</comment>
<comment type="caution">
    <text evidence="12">The sequence shown here is derived from an EMBL/GenBank/DDBJ whole genome shotgun (WGS) entry which is preliminary data.</text>
</comment>
<evidence type="ECO:0000256" key="5">
    <source>
        <dbReference type="ARBA" id="ARBA00022989"/>
    </source>
</evidence>
<dbReference type="EMBL" id="JAFNEN010000210">
    <property type="protein sequence ID" value="KAG8189609.1"/>
    <property type="molecule type" value="Genomic_DNA"/>
</dbReference>
<feature type="transmembrane region" description="Helical" evidence="10">
    <location>
        <begin position="234"/>
        <end position="256"/>
    </location>
</feature>
<keyword evidence="6" id="KW-0297">G-protein coupled receptor</keyword>
<evidence type="ECO:0000256" key="9">
    <source>
        <dbReference type="ARBA" id="ARBA00023224"/>
    </source>
</evidence>
<dbReference type="PANTHER" id="PTHR24230">
    <property type="entry name" value="G-PROTEIN COUPLED RECEPTOR"/>
    <property type="match status" value="1"/>
</dbReference>
<keyword evidence="9" id="KW-0807">Transducer</keyword>
<dbReference type="PANTHER" id="PTHR24230:SF163">
    <property type="entry name" value="CORAZONIN RECEPTOR, ISOFORM B"/>
    <property type="match status" value="1"/>
</dbReference>
<evidence type="ECO:0000256" key="6">
    <source>
        <dbReference type="ARBA" id="ARBA00023040"/>
    </source>
</evidence>
<comment type="similarity">
    <text evidence="2">Belongs to the G-protein coupled receptor 1 family.</text>
</comment>
<feature type="transmembrane region" description="Helical" evidence="10">
    <location>
        <begin position="277"/>
        <end position="297"/>
    </location>
</feature>
<dbReference type="SUPFAM" id="SSF81321">
    <property type="entry name" value="Family A G protein-coupled receptor-like"/>
    <property type="match status" value="1"/>
</dbReference>
<feature type="transmembrane region" description="Helical" evidence="10">
    <location>
        <begin position="163"/>
        <end position="184"/>
    </location>
</feature>
<evidence type="ECO:0000256" key="8">
    <source>
        <dbReference type="ARBA" id="ARBA00023170"/>
    </source>
</evidence>
<proteinExistence type="inferred from homology"/>
<accession>A0AAV6V1E5</accession>
<keyword evidence="13" id="KW-1185">Reference proteome</keyword>
<feature type="transmembrane region" description="Helical" evidence="10">
    <location>
        <begin position="196"/>
        <end position="222"/>
    </location>
</feature>
<gene>
    <name evidence="12" type="ORF">JTE90_018965</name>
</gene>
<evidence type="ECO:0000256" key="2">
    <source>
        <dbReference type="ARBA" id="ARBA00010663"/>
    </source>
</evidence>
<organism evidence="12 13">
    <name type="scientific">Oedothorax gibbosus</name>
    <dbReference type="NCBI Taxonomy" id="931172"/>
    <lineage>
        <taxon>Eukaryota</taxon>
        <taxon>Metazoa</taxon>
        <taxon>Ecdysozoa</taxon>
        <taxon>Arthropoda</taxon>
        <taxon>Chelicerata</taxon>
        <taxon>Arachnida</taxon>
        <taxon>Araneae</taxon>
        <taxon>Araneomorphae</taxon>
        <taxon>Entelegynae</taxon>
        <taxon>Araneoidea</taxon>
        <taxon>Linyphiidae</taxon>
        <taxon>Erigoninae</taxon>
        <taxon>Oedothorax</taxon>
    </lineage>
</organism>
<evidence type="ECO:0000256" key="4">
    <source>
        <dbReference type="ARBA" id="ARBA00022692"/>
    </source>
</evidence>
<evidence type="ECO:0000313" key="13">
    <source>
        <dbReference type="Proteomes" id="UP000827092"/>
    </source>
</evidence>
<keyword evidence="7 10" id="KW-0472">Membrane</keyword>
<keyword evidence="3" id="KW-1003">Cell membrane</keyword>
<dbReference type="PROSITE" id="PS50262">
    <property type="entry name" value="G_PROTEIN_RECEP_F1_2"/>
    <property type="match status" value="1"/>
</dbReference>
<keyword evidence="5 10" id="KW-1133">Transmembrane helix</keyword>
<evidence type="ECO:0000256" key="3">
    <source>
        <dbReference type="ARBA" id="ARBA00022475"/>
    </source>
</evidence>
<evidence type="ECO:0000313" key="12">
    <source>
        <dbReference type="EMBL" id="KAG8189609.1"/>
    </source>
</evidence>
<dbReference type="GO" id="GO:0005886">
    <property type="term" value="C:plasma membrane"/>
    <property type="evidence" value="ECO:0007669"/>
    <property type="project" value="UniProtKB-SubCell"/>
</dbReference>
<dbReference type="Proteomes" id="UP000827092">
    <property type="component" value="Unassembled WGS sequence"/>
</dbReference>
<sequence>MEHDLQILDNVSHNNKEDNLNKISFYDARFSEENFTASLNDDISISNSSTHYILHENTEDNLVFPRYQSLSLENRTIRSNKIEPPSSTISANLIGSKVIGDLVIPFGHPIEPETTTNPDNNTPDYFESLSNDSTCWNDTLCTNCSHGLQHAPTFNAQTLIKCVVLLCLGSTAVIGNVATLTSIFRRGRQNTSTVYLLLVHLSVADLMVTWFCIIGEGVWMLAVQWYAGNVLCKIFKFLQMLSLYQSTFILVVIGFDRLCAVKFPMRRVKARTQVQKFVLLAWLLSCALSAPQVSGFIRFCY</sequence>
<dbReference type="AlphaFoldDB" id="A0AAV6V1E5"/>
<keyword evidence="4 10" id="KW-0812">Transmembrane</keyword>
<evidence type="ECO:0000256" key="10">
    <source>
        <dbReference type="SAM" id="Phobius"/>
    </source>
</evidence>
<dbReference type="Gene3D" id="1.20.1070.10">
    <property type="entry name" value="Rhodopsin 7-helix transmembrane proteins"/>
    <property type="match status" value="1"/>
</dbReference>
<name>A0AAV6V1E5_9ARAC</name>
<reference evidence="12 13" key="1">
    <citation type="journal article" date="2022" name="Nat. Ecol. Evol.">
        <title>A masculinizing supergene underlies an exaggerated male reproductive morph in a spider.</title>
        <authorList>
            <person name="Hendrickx F."/>
            <person name="De Corte Z."/>
            <person name="Sonet G."/>
            <person name="Van Belleghem S.M."/>
            <person name="Kostlbacher S."/>
            <person name="Vangestel C."/>
        </authorList>
    </citation>
    <scope>NUCLEOTIDE SEQUENCE [LARGE SCALE GENOMIC DNA]</scope>
    <source>
        <strain evidence="12">W744_W776</strain>
    </source>
</reference>
<dbReference type="InterPro" id="IPR017452">
    <property type="entry name" value="GPCR_Rhodpsn_7TM"/>
</dbReference>
<evidence type="ECO:0000256" key="7">
    <source>
        <dbReference type="ARBA" id="ARBA00023136"/>
    </source>
</evidence>
<evidence type="ECO:0000256" key="1">
    <source>
        <dbReference type="ARBA" id="ARBA00004651"/>
    </source>
</evidence>
<protein>
    <recommendedName>
        <fullName evidence="11">G-protein coupled receptors family 1 profile domain-containing protein</fullName>
    </recommendedName>
</protein>
<evidence type="ECO:0000259" key="11">
    <source>
        <dbReference type="PROSITE" id="PS50262"/>
    </source>
</evidence>
<keyword evidence="8" id="KW-0675">Receptor</keyword>
<dbReference type="PRINTS" id="PR00237">
    <property type="entry name" value="GPCRRHODOPSN"/>
</dbReference>
<dbReference type="Pfam" id="PF00001">
    <property type="entry name" value="7tm_1"/>
    <property type="match status" value="1"/>
</dbReference>
<dbReference type="GO" id="GO:0035237">
    <property type="term" value="F:corazonin receptor activity"/>
    <property type="evidence" value="ECO:0007669"/>
    <property type="project" value="TreeGrafter"/>
</dbReference>
<dbReference type="InterPro" id="IPR000276">
    <property type="entry name" value="GPCR_Rhodpsn"/>
</dbReference>
<feature type="domain" description="G-protein coupled receptors family 1 profile" evidence="11">
    <location>
        <begin position="175"/>
        <end position="301"/>
    </location>
</feature>